<reference evidence="2 3" key="2">
    <citation type="submission" date="2018-11" db="EMBL/GenBank/DDBJ databases">
        <authorList>
            <consortium name="Pathogen Informatics"/>
        </authorList>
    </citation>
    <scope>NUCLEOTIDE SEQUENCE [LARGE SCALE GENOMIC DNA]</scope>
</reference>
<gene>
    <name evidence="2" type="ORF">ASIM_LOCUS15088</name>
</gene>
<sequence>MDNDCSIADDNLTMDAEDSLPAIHLQSGAGSGVGDEPGQVLTTVQPPSPSQMETNDELSFGTQIMMLEQKELQTENVEELSAQFYSQLLAYYLIEQNWVKARLCRMRANACSNDAQLSVIIAISKHLENGETGAALKLIKSYNFVGLFK</sequence>
<protein>
    <submittedName>
        <fullName evidence="4">TPR_REGION domain-containing protein</fullName>
    </submittedName>
</protein>
<evidence type="ECO:0000313" key="3">
    <source>
        <dbReference type="Proteomes" id="UP000267096"/>
    </source>
</evidence>
<feature type="region of interest" description="Disordered" evidence="1">
    <location>
        <begin position="25"/>
        <end position="55"/>
    </location>
</feature>
<evidence type="ECO:0000313" key="4">
    <source>
        <dbReference type="WBParaSite" id="ASIM_0001568101-mRNA-1"/>
    </source>
</evidence>
<reference evidence="4" key="1">
    <citation type="submission" date="2017-02" db="UniProtKB">
        <authorList>
            <consortium name="WormBaseParasite"/>
        </authorList>
    </citation>
    <scope>IDENTIFICATION</scope>
</reference>
<organism evidence="4">
    <name type="scientific">Anisakis simplex</name>
    <name type="common">Herring worm</name>
    <dbReference type="NCBI Taxonomy" id="6269"/>
    <lineage>
        <taxon>Eukaryota</taxon>
        <taxon>Metazoa</taxon>
        <taxon>Ecdysozoa</taxon>
        <taxon>Nematoda</taxon>
        <taxon>Chromadorea</taxon>
        <taxon>Rhabditida</taxon>
        <taxon>Spirurina</taxon>
        <taxon>Ascaridomorpha</taxon>
        <taxon>Ascaridoidea</taxon>
        <taxon>Anisakidae</taxon>
        <taxon>Anisakis</taxon>
        <taxon>Anisakis simplex complex</taxon>
    </lineage>
</organism>
<dbReference type="OrthoDB" id="5787224at2759"/>
<dbReference type="Proteomes" id="UP000267096">
    <property type="component" value="Unassembled WGS sequence"/>
</dbReference>
<proteinExistence type="predicted"/>
<dbReference type="WBParaSite" id="ASIM_0001568101-mRNA-1">
    <property type="protein sequence ID" value="ASIM_0001568101-mRNA-1"/>
    <property type="gene ID" value="ASIM_0001568101"/>
</dbReference>
<feature type="compositionally biased region" description="Polar residues" evidence="1">
    <location>
        <begin position="40"/>
        <end position="53"/>
    </location>
</feature>
<dbReference type="EMBL" id="UYRR01032104">
    <property type="protein sequence ID" value="VDK54201.1"/>
    <property type="molecule type" value="Genomic_DNA"/>
</dbReference>
<evidence type="ECO:0000313" key="2">
    <source>
        <dbReference type="EMBL" id="VDK54201.1"/>
    </source>
</evidence>
<accession>A0A0M3K3Z0</accession>
<name>A0A0M3K3Z0_ANISI</name>
<keyword evidence="3" id="KW-1185">Reference proteome</keyword>
<evidence type="ECO:0000256" key="1">
    <source>
        <dbReference type="SAM" id="MobiDB-lite"/>
    </source>
</evidence>
<dbReference type="AlphaFoldDB" id="A0A0M3K3Z0"/>